<sequence>MSDTNSNDDLSRMDVGTGSDEELEGEEEGQQGGADAVDHEEETEMTTAIMAGIKLLPDLLSHQKSVDSTVLEAAEQRMEIAEQKVSIAAAVEEAENENRSPNMDAKIRQLRQIHHDLQTHLRNTKHEYSQGVIEYRNVIKKALPRGSRQNVLTMLANIQQEMAGIKGSIAALTSDVATVKVGITALQRQQVGTQIMAWICSRISKT</sequence>
<reference evidence="3" key="2">
    <citation type="submission" date="2009-11" db="EMBL/GenBank/DDBJ databases">
        <title>The Genome Sequence of Allomyces macrogynus strain ATCC 38327.</title>
        <authorList>
            <consortium name="The Broad Institute Genome Sequencing Platform"/>
            <person name="Russ C."/>
            <person name="Cuomo C."/>
            <person name="Shea T."/>
            <person name="Young S.K."/>
            <person name="Zeng Q."/>
            <person name="Koehrsen M."/>
            <person name="Haas B."/>
            <person name="Borodovsky M."/>
            <person name="Guigo R."/>
            <person name="Alvarado L."/>
            <person name="Berlin A."/>
            <person name="Borenstein D."/>
            <person name="Chen Z."/>
            <person name="Engels R."/>
            <person name="Freedman E."/>
            <person name="Gellesch M."/>
            <person name="Goldberg J."/>
            <person name="Griggs A."/>
            <person name="Gujja S."/>
            <person name="Heiman D."/>
            <person name="Hepburn T."/>
            <person name="Howarth C."/>
            <person name="Jen D."/>
            <person name="Larson L."/>
            <person name="Lewis B."/>
            <person name="Mehta T."/>
            <person name="Park D."/>
            <person name="Pearson M."/>
            <person name="Roberts A."/>
            <person name="Saif S."/>
            <person name="Shenoy N."/>
            <person name="Sisk P."/>
            <person name="Stolte C."/>
            <person name="Sykes S."/>
            <person name="Walk T."/>
            <person name="White J."/>
            <person name="Yandava C."/>
            <person name="Burger G."/>
            <person name="Gray M.W."/>
            <person name="Holland P.W.H."/>
            <person name="King N."/>
            <person name="Lang F.B.F."/>
            <person name="Roger A.J."/>
            <person name="Ruiz-Trillo I."/>
            <person name="Lander E."/>
            <person name="Nusbaum C."/>
        </authorList>
    </citation>
    <scope>NUCLEOTIDE SEQUENCE [LARGE SCALE GENOMIC DNA]</scope>
    <source>
        <strain evidence="3">ATCC 38327</strain>
    </source>
</reference>
<organism evidence="2 3">
    <name type="scientific">Allomyces macrogynus (strain ATCC 38327)</name>
    <name type="common">Allomyces javanicus var. macrogynus</name>
    <dbReference type="NCBI Taxonomy" id="578462"/>
    <lineage>
        <taxon>Eukaryota</taxon>
        <taxon>Fungi</taxon>
        <taxon>Fungi incertae sedis</taxon>
        <taxon>Blastocladiomycota</taxon>
        <taxon>Blastocladiomycetes</taxon>
        <taxon>Blastocladiales</taxon>
        <taxon>Blastocladiaceae</taxon>
        <taxon>Allomyces</taxon>
    </lineage>
</organism>
<dbReference type="Proteomes" id="UP000054350">
    <property type="component" value="Unassembled WGS sequence"/>
</dbReference>
<name>A0A0L0SWE3_ALLM3</name>
<evidence type="ECO:0000313" key="3">
    <source>
        <dbReference type="Proteomes" id="UP000054350"/>
    </source>
</evidence>
<keyword evidence="3" id="KW-1185">Reference proteome</keyword>
<dbReference type="AlphaFoldDB" id="A0A0L0SWE3"/>
<evidence type="ECO:0000313" key="2">
    <source>
        <dbReference type="EMBL" id="KNE66659.1"/>
    </source>
</evidence>
<dbReference type="VEuPathDB" id="FungiDB:AMAG_11773"/>
<dbReference type="EMBL" id="GG745350">
    <property type="protein sequence ID" value="KNE66659.1"/>
    <property type="molecule type" value="Genomic_DNA"/>
</dbReference>
<evidence type="ECO:0000256" key="1">
    <source>
        <dbReference type="SAM" id="MobiDB-lite"/>
    </source>
</evidence>
<feature type="region of interest" description="Disordered" evidence="1">
    <location>
        <begin position="1"/>
        <end position="39"/>
    </location>
</feature>
<protein>
    <submittedName>
        <fullName evidence="2">Uncharacterized protein</fullName>
    </submittedName>
</protein>
<accession>A0A0L0SWE3</accession>
<reference evidence="2 3" key="1">
    <citation type="submission" date="2009-11" db="EMBL/GenBank/DDBJ databases">
        <title>Annotation of Allomyces macrogynus ATCC 38327.</title>
        <authorList>
            <consortium name="The Broad Institute Genome Sequencing Platform"/>
            <person name="Russ C."/>
            <person name="Cuomo C."/>
            <person name="Burger G."/>
            <person name="Gray M.W."/>
            <person name="Holland P.W.H."/>
            <person name="King N."/>
            <person name="Lang F.B.F."/>
            <person name="Roger A.J."/>
            <person name="Ruiz-Trillo I."/>
            <person name="Young S.K."/>
            <person name="Zeng Q."/>
            <person name="Gargeya S."/>
            <person name="Fitzgerald M."/>
            <person name="Haas B."/>
            <person name="Abouelleil A."/>
            <person name="Alvarado L."/>
            <person name="Arachchi H.M."/>
            <person name="Berlin A."/>
            <person name="Chapman S.B."/>
            <person name="Gearin G."/>
            <person name="Goldberg J."/>
            <person name="Griggs A."/>
            <person name="Gujja S."/>
            <person name="Hansen M."/>
            <person name="Heiman D."/>
            <person name="Howarth C."/>
            <person name="Larimer J."/>
            <person name="Lui A."/>
            <person name="MacDonald P.J.P."/>
            <person name="McCowen C."/>
            <person name="Montmayeur A."/>
            <person name="Murphy C."/>
            <person name="Neiman D."/>
            <person name="Pearson M."/>
            <person name="Priest M."/>
            <person name="Roberts A."/>
            <person name="Saif S."/>
            <person name="Shea T."/>
            <person name="Sisk P."/>
            <person name="Stolte C."/>
            <person name="Sykes S."/>
            <person name="Wortman J."/>
            <person name="Nusbaum C."/>
            <person name="Birren B."/>
        </authorList>
    </citation>
    <scope>NUCLEOTIDE SEQUENCE [LARGE SCALE GENOMIC DNA]</scope>
    <source>
        <strain evidence="2 3">ATCC 38327</strain>
    </source>
</reference>
<feature type="compositionally biased region" description="Acidic residues" evidence="1">
    <location>
        <begin position="19"/>
        <end position="29"/>
    </location>
</feature>
<proteinExistence type="predicted"/>
<dbReference type="OrthoDB" id="10483338at2759"/>
<gene>
    <name evidence="2" type="ORF">AMAG_11773</name>
</gene>